<comment type="subcellular location">
    <subcellularLocation>
        <location evidence="3">Cytoplasm</location>
        <location evidence="3">Cytoskeleton</location>
    </subcellularLocation>
</comment>
<keyword evidence="3" id="KW-0963">Cytoplasm</keyword>
<evidence type="ECO:0000256" key="1">
    <source>
        <dbReference type="ARBA" id="ARBA00006806"/>
    </source>
</evidence>
<dbReference type="GO" id="GO:0007023">
    <property type="term" value="P:post-chaperonin tubulin folding pathway"/>
    <property type="evidence" value="ECO:0007669"/>
    <property type="project" value="UniProtKB-UniRule"/>
</dbReference>
<keyword evidence="3" id="KW-0206">Cytoskeleton</keyword>
<dbReference type="Gene3D" id="1.20.58.90">
    <property type="match status" value="1"/>
</dbReference>
<evidence type="ECO:0000313" key="4">
    <source>
        <dbReference type="EMBL" id="TKA73969.1"/>
    </source>
</evidence>
<name>A0A4V6WL39_9PEZI</name>
<dbReference type="AlphaFoldDB" id="A0A4V6WL39"/>
<dbReference type="GO" id="GO:0005829">
    <property type="term" value="C:cytosol"/>
    <property type="evidence" value="ECO:0007669"/>
    <property type="project" value="TreeGrafter"/>
</dbReference>
<dbReference type="GO" id="GO:0048487">
    <property type="term" value="F:beta-tubulin binding"/>
    <property type="evidence" value="ECO:0007669"/>
    <property type="project" value="InterPro"/>
</dbReference>
<dbReference type="InterPro" id="IPR004226">
    <property type="entry name" value="TBCA"/>
</dbReference>
<dbReference type="SUPFAM" id="SSF46988">
    <property type="entry name" value="Tubulin chaperone cofactor A"/>
    <property type="match status" value="1"/>
</dbReference>
<protein>
    <recommendedName>
        <fullName evidence="3">Tubulin-specific chaperone A</fullName>
    </recommendedName>
</protein>
<dbReference type="Proteomes" id="UP000308768">
    <property type="component" value="Unassembled WGS sequence"/>
</dbReference>
<keyword evidence="2 3" id="KW-0143">Chaperone</keyword>
<dbReference type="PANTHER" id="PTHR21500:SF0">
    <property type="entry name" value="TUBULIN-SPECIFIC CHAPERONE A"/>
    <property type="match status" value="1"/>
</dbReference>
<evidence type="ECO:0000256" key="3">
    <source>
        <dbReference type="RuleBase" id="RU364030"/>
    </source>
</evidence>
<keyword evidence="5" id="KW-1185">Reference proteome</keyword>
<dbReference type="STRING" id="331657.A0A4V6WL39"/>
<dbReference type="GO" id="GO:0007021">
    <property type="term" value="P:tubulin complex assembly"/>
    <property type="evidence" value="ECO:0007669"/>
    <property type="project" value="UniProtKB-UniRule"/>
</dbReference>
<evidence type="ECO:0000313" key="5">
    <source>
        <dbReference type="Proteomes" id="UP000308768"/>
    </source>
</evidence>
<accession>A0A4V6WL39</accession>
<comment type="subunit">
    <text evidence="3">Supercomplex made of cofactors A to E. Cofactors A and D function by capturing and stabilizing tubulin in a quasi-native conformation. Cofactor E binds to the cofactor D-tubulin complex; interaction with cofactor C then causes the release of tubulin polypeptides that are committed to the native state.</text>
</comment>
<organism evidence="4 5">
    <name type="scientific">Cryomyces minteri</name>
    <dbReference type="NCBI Taxonomy" id="331657"/>
    <lineage>
        <taxon>Eukaryota</taxon>
        <taxon>Fungi</taxon>
        <taxon>Dikarya</taxon>
        <taxon>Ascomycota</taxon>
        <taxon>Pezizomycotina</taxon>
        <taxon>Dothideomycetes</taxon>
        <taxon>Dothideomycetes incertae sedis</taxon>
        <taxon>Cryomyces</taxon>
    </lineage>
</organism>
<proteinExistence type="inferred from homology"/>
<comment type="caution">
    <text evidence="4">The sequence shown here is derived from an EMBL/GenBank/DDBJ whole genome shotgun (WGS) entry which is preliminary data.</text>
</comment>
<dbReference type="Pfam" id="PF02970">
    <property type="entry name" value="TBCA"/>
    <property type="match status" value="1"/>
</dbReference>
<keyword evidence="3" id="KW-0493">Microtubule</keyword>
<comment type="similarity">
    <text evidence="1 3">Belongs to the TBCA family.</text>
</comment>
<dbReference type="OrthoDB" id="296187at2759"/>
<reference evidence="4 5" key="1">
    <citation type="submission" date="2017-03" db="EMBL/GenBank/DDBJ databases">
        <title>Genomes of endolithic fungi from Antarctica.</title>
        <authorList>
            <person name="Coleine C."/>
            <person name="Masonjones S."/>
            <person name="Stajich J.E."/>
        </authorList>
    </citation>
    <scope>NUCLEOTIDE SEQUENCE [LARGE SCALE GENOMIC DNA]</scope>
    <source>
        <strain evidence="4 5">CCFEE 5187</strain>
    </source>
</reference>
<gene>
    <name evidence="4" type="ORF">B0A49_02905</name>
</gene>
<dbReference type="InterPro" id="IPR036126">
    <property type="entry name" value="TBCA_sf"/>
</dbReference>
<evidence type="ECO:0000256" key="2">
    <source>
        <dbReference type="ARBA" id="ARBA00023186"/>
    </source>
</evidence>
<dbReference type="GO" id="GO:0005874">
    <property type="term" value="C:microtubule"/>
    <property type="evidence" value="ECO:0007669"/>
    <property type="project" value="UniProtKB-KW"/>
</dbReference>
<dbReference type="PANTHER" id="PTHR21500">
    <property type="entry name" value="TUBULIN-SPECIFIC CHAPERONE A"/>
    <property type="match status" value="1"/>
</dbReference>
<sequence length="114" mass="12691">MAPSPLTITTSSINRMVKEEQSYHKEIIQQQARITKLERDGGDENAEFQLRQERQALEETKAVFPSLRQRISDSITKLEDQINGAEGSGSEDEITKAKQAVANAKESLTIEGMA</sequence>
<dbReference type="EMBL" id="NAJN01000395">
    <property type="protein sequence ID" value="TKA73969.1"/>
    <property type="molecule type" value="Genomic_DNA"/>
</dbReference>